<dbReference type="GO" id="GO:0032259">
    <property type="term" value="P:methylation"/>
    <property type="evidence" value="ECO:0007669"/>
    <property type="project" value="UniProtKB-KW"/>
</dbReference>
<comment type="caution">
    <text evidence="2">The sequence shown here is derived from an EMBL/GenBank/DDBJ whole genome shotgun (WGS) entry which is preliminary data.</text>
</comment>
<dbReference type="Gene3D" id="3.40.50.150">
    <property type="entry name" value="Vaccinia Virus protein VP39"/>
    <property type="match status" value="1"/>
</dbReference>
<keyword evidence="3" id="KW-1185">Reference proteome</keyword>
<keyword evidence="2" id="KW-0489">Methyltransferase</keyword>
<dbReference type="EMBL" id="SUPK01000001">
    <property type="protein sequence ID" value="TJY43867.1"/>
    <property type="molecule type" value="Genomic_DNA"/>
</dbReference>
<name>A0A4U0FG28_9BACL</name>
<reference evidence="2 3" key="1">
    <citation type="submission" date="2019-04" db="EMBL/GenBank/DDBJ databases">
        <title>Cohnella sp. nov., isolated from soil.</title>
        <authorList>
            <person name="Kim W."/>
        </authorList>
    </citation>
    <scope>NUCLEOTIDE SEQUENCE [LARGE SCALE GENOMIC DNA]</scope>
    <source>
        <strain evidence="2 3">CAU 1483</strain>
    </source>
</reference>
<proteinExistence type="predicted"/>
<protein>
    <submittedName>
        <fullName evidence="2">Class I SAM-dependent methyltransferase</fullName>
    </submittedName>
</protein>
<dbReference type="OrthoDB" id="9784101at2"/>
<dbReference type="AlphaFoldDB" id="A0A4U0FG28"/>
<dbReference type="Proteomes" id="UP000309673">
    <property type="component" value="Unassembled WGS sequence"/>
</dbReference>
<evidence type="ECO:0000313" key="2">
    <source>
        <dbReference type="EMBL" id="TJY43867.1"/>
    </source>
</evidence>
<dbReference type="InterPro" id="IPR029063">
    <property type="entry name" value="SAM-dependent_MTases_sf"/>
</dbReference>
<organism evidence="2 3">
    <name type="scientific">Cohnella pontilimi</name>
    <dbReference type="NCBI Taxonomy" id="2564100"/>
    <lineage>
        <taxon>Bacteria</taxon>
        <taxon>Bacillati</taxon>
        <taxon>Bacillota</taxon>
        <taxon>Bacilli</taxon>
        <taxon>Bacillales</taxon>
        <taxon>Paenibacillaceae</taxon>
        <taxon>Cohnella</taxon>
    </lineage>
</organism>
<dbReference type="InterPro" id="IPR013216">
    <property type="entry name" value="Methyltransf_11"/>
</dbReference>
<keyword evidence="2" id="KW-0808">Transferase</keyword>
<dbReference type="PANTHER" id="PTHR42912">
    <property type="entry name" value="METHYLTRANSFERASE"/>
    <property type="match status" value="1"/>
</dbReference>
<dbReference type="SUPFAM" id="SSF53335">
    <property type="entry name" value="S-adenosyl-L-methionine-dependent methyltransferases"/>
    <property type="match status" value="1"/>
</dbReference>
<feature type="domain" description="Methyltransferase type 11" evidence="1">
    <location>
        <begin position="44"/>
        <end position="149"/>
    </location>
</feature>
<evidence type="ECO:0000259" key="1">
    <source>
        <dbReference type="Pfam" id="PF08241"/>
    </source>
</evidence>
<evidence type="ECO:0000313" key="3">
    <source>
        <dbReference type="Proteomes" id="UP000309673"/>
    </source>
</evidence>
<dbReference type="InterPro" id="IPR050508">
    <property type="entry name" value="Methyltransf_Superfamily"/>
</dbReference>
<gene>
    <name evidence="2" type="ORF">E5161_00185</name>
</gene>
<sequence>MLMNDDVYEHISTPYELLVSKEDYTNNIPAVLAEIADFTNKDVVDLGAGTGRLTCMAASSCNSIVAVDAAANMLKVTASKLAAMGLRNWKTSVADLRQIPLEDQSADMIIAGWSICYMSSSGNQDWQENLNQVMKEIDRVLRPGGTVIILETMGTGNTVPTPPDYLIPYFKRLEEQYGFAHKAIRTDYKFDSVEQAEQLCRDFFGDELGDRIKGEKTNIVPECTGIWWRNKSV</sequence>
<dbReference type="GO" id="GO:0008757">
    <property type="term" value="F:S-adenosylmethionine-dependent methyltransferase activity"/>
    <property type="evidence" value="ECO:0007669"/>
    <property type="project" value="InterPro"/>
</dbReference>
<accession>A0A4U0FG28</accession>
<dbReference type="CDD" id="cd02440">
    <property type="entry name" value="AdoMet_MTases"/>
    <property type="match status" value="1"/>
</dbReference>
<dbReference type="Pfam" id="PF08241">
    <property type="entry name" value="Methyltransf_11"/>
    <property type="match status" value="1"/>
</dbReference>